<dbReference type="VEuPathDB" id="FungiDB:Z518_08876"/>
<feature type="domain" description="CCHC-type" evidence="2">
    <location>
        <begin position="372"/>
        <end position="388"/>
    </location>
</feature>
<dbReference type="OrthoDB" id="4464205at2759"/>
<evidence type="ECO:0000259" key="2">
    <source>
        <dbReference type="SMART" id="SM00343"/>
    </source>
</evidence>
<dbReference type="SUPFAM" id="SSF57756">
    <property type="entry name" value="Retrovirus zinc finger-like domains"/>
    <property type="match status" value="1"/>
</dbReference>
<sequence>MATVATRAPVTPTRENEDTVEVPPAPMTRLGVPRANDGRIARSMVESRRARIEEQPVDKEKKSKISEQLSLILQIVRDLAEQQNIVAGRLEALERRQNTADTKFEALARASDTRLEASARITNERLEALSKSLGQITANVATVASYADAVKSGLPAPATETTSKGTPITQICSINPSSSASRQGTTSSPHVVIDFSTAGDSSITNEKPGTVRKRIDDALQSQEATKEIRCWGISRNPRDSHKFKVFLKDETAVQTIRRNDSWLTNNLRGARLQAEQWYPIRVDSVYKGAILKDSQSNEVKEEAAYMVGEENGVRVHKIQWLSRPNADKIHGSMVLYLARREDAEKLLREVRVDIDGETAFARPYERRIGPTRCFKCHQFNHVVANCPSPQPICSRCAEIGHTNRKCTNNRVKCASCGGPHSTFDRGCRAYKLECEKVASLRT</sequence>
<evidence type="ECO:0000256" key="1">
    <source>
        <dbReference type="SAM" id="MobiDB-lite"/>
    </source>
</evidence>
<dbReference type="InterPro" id="IPR036875">
    <property type="entry name" value="Znf_CCHC_sf"/>
</dbReference>
<accession>A0A0D2ID40</accession>
<gene>
    <name evidence="3" type="ORF">Z518_08876</name>
</gene>
<keyword evidence="4" id="KW-1185">Reference proteome</keyword>
<dbReference type="Proteomes" id="UP000053617">
    <property type="component" value="Unassembled WGS sequence"/>
</dbReference>
<dbReference type="AlphaFoldDB" id="A0A0D2ID40"/>
<protein>
    <recommendedName>
        <fullName evidence="2">CCHC-type domain-containing protein</fullName>
    </recommendedName>
</protein>
<name>A0A0D2ID40_9EURO</name>
<dbReference type="RefSeq" id="XP_013268287.1">
    <property type="nucleotide sequence ID" value="XM_013412833.1"/>
</dbReference>
<reference evidence="3 4" key="1">
    <citation type="submission" date="2015-01" db="EMBL/GenBank/DDBJ databases">
        <title>The Genome Sequence of Rhinocladiella mackenzie CBS 650.93.</title>
        <authorList>
            <consortium name="The Broad Institute Genomics Platform"/>
            <person name="Cuomo C."/>
            <person name="de Hoog S."/>
            <person name="Gorbushina A."/>
            <person name="Stielow B."/>
            <person name="Teixiera M."/>
            <person name="Abouelleil A."/>
            <person name="Chapman S.B."/>
            <person name="Priest M."/>
            <person name="Young S.K."/>
            <person name="Wortman J."/>
            <person name="Nusbaum C."/>
            <person name="Birren B."/>
        </authorList>
    </citation>
    <scope>NUCLEOTIDE SEQUENCE [LARGE SCALE GENOMIC DNA]</scope>
    <source>
        <strain evidence="3 4">CBS 650.93</strain>
    </source>
</reference>
<evidence type="ECO:0000313" key="3">
    <source>
        <dbReference type="EMBL" id="KIX01151.1"/>
    </source>
</evidence>
<feature type="compositionally biased region" description="Low complexity" evidence="1">
    <location>
        <begin position="1"/>
        <end position="13"/>
    </location>
</feature>
<dbReference type="Gene3D" id="4.10.60.10">
    <property type="entry name" value="Zinc finger, CCHC-type"/>
    <property type="match status" value="1"/>
</dbReference>
<organism evidence="3 4">
    <name type="scientific">Rhinocladiella mackenziei CBS 650.93</name>
    <dbReference type="NCBI Taxonomy" id="1442369"/>
    <lineage>
        <taxon>Eukaryota</taxon>
        <taxon>Fungi</taxon>
        <taxon>Dikarya</taxon>
        <taxon>Ascomycota</taxon>
        <taxon>Pezizomycotina</taxon>
        <taxon>Eurotiomycetes</taxon>
        <taxon>Chaetothyriomycetidae</taxon>
        <taxon>Chaetothyriales</taxon>
        <taxon>Herpotrichiellaceae</taxon>
        <taxon>Rhinocladiella</taxon>
    </lineage>
</organism>
<dbReference type="STRING" id="1442369.A0A0D2ID40"/>
<dbReference type="SMART" id="SM00343">
    <property type="entry name" value="ZnF_C2HC"/>
    <property type="match status" value="2"/>
</dbReference>
<feature type="domain" description="CCHC-type" evidence="2">
    <location>
        <begin position="392"/>
        <end position="408"/>
    </location>
</feature>
<proteinExistence type="predicted"/>
<evidence type="ECO:0000313" key="4">
    <source>
        <dbReference type="Proteomes" id="UP000053617"/>
    </source>
</evidence>
<dbReference type="InterPro" id="IPR001878">
    <property type="entry name" value="Znf_CCHC"/>
</dbReference>
<dbReference type="GO" id="GO:0003676">
    <property type="term" value="F:nucleic acid binding"/>
    <property type="evidence" value="ECO:0007669"/>
    <property type="project" value="InterPro"/>
</dbReference>
<dbReference type="HOGENOM" id="CLU_619867_0_0_1"/>
<dbReference type="EMBL" id="KN847481">
    <property type="protein sequence ID" value="KIX01151.1"/>
    <property type="molecule type" value="Genomic_DNA"/>
</dbReference>
<dbReference type="GO" id="GO:0008270">
    <property type="term" value="F:zinc ion binding"/>
    <property type="evidence" value="ECO:0007669"/>
    <property type="project" value="InterPro"/>
</dbReference>
<feature type="region of interest" description="Disordered" evidence="1">
    <location>
        <begin position="1"/>
        <end position="35"/>
    </location>
</feature>
<dbReference type="GeneID" id="25296947"/>